<dbReference type="KEGG" id="dli:dnl_19620"/>
<sequence length="297" mass="35267">MKIKYKALWIEDHFDQVQASIQSIEDYLEDYGFKFEVDKKEFLDKNELDILRDKLSKYNPYDMIFFDYDLGSKETYGSDLARELRTNIFTDMIFYSGKAPNDLRKILFDSEVEGVFTVSRTDLADDSWPIIEDQIKRICDINNMRGVILDEMSKIDLKMRELYHGKYMDMSNDEKNKQVTKIKKRYENNLKNISKNIETLNNQTFPDLILNPLKTEFNIIRMRLSKICENDDLLGDKGSLKYNQDRRNKFAHNKAIYDDEKGTVSLNGFEEEYSFENFKKIRKELIELSNQIDSLKK</sequence>
<evidence type="ECO:0000313" key="2">
    <source>
        <dbReference type="EMBL" id="QTA79686.1"/>
    </source>
</evidence>
<protein>
    <submittedName>
        <fullName evidence="2">Uncharacterized protein</fullName>
    </submittedName>
</protein>
<dbReference type="Proteomes" id="UP000663720">
    <property type="component" value="Chromosome"/>
</dbReference>
<dbReference type="RefSeq" id="WP_207691410.1">
    <property type="nucleotide sequence ID" value="NZ_CP061799.1"/>
</dbReference>
<feature type="coiled-coil region" evidence="1">
    <location>
        <begin position="176"/>
        <end position="203"/>
    </location>
</feature>
<keyword evidence="1" id="KW-0175">Coiled coil</keyword>
<proteinExistence type="predicted"/>
<evidence type="ECO:0000256" key="1">
    <source>
        <dbReference type="SAM" id="Coils"/>
    </source>
</evidence>
<dbReference type="EMBL" id="CP061799">
    <property type="protein sequence ID" value="QTA79686.1"/>
    <property type="molecule type" value="Genomic_DNA"/>
</dbReference>
<keyword evidence="3" id="KW-1185">Reference proteome</keyword>
<reference evidence="2" key="1">
    <citation type="journal article" date="2021" name="Microb. Physiol.">
        <title>Proteogenomic Insights into the Physiology of Marine, Sulfate-Reducing, Filamentous Desulfonema limicola and Desulfonema magnum.</title>
        <authorList>
            <person name="Schnaars V."/>
            <person name="Wohlbrand L."/>
            <person name="Scheve S."/>
            <person name="Hinrichs C."/>
            <person name="Reinhardt R."/>
            <person name="Rabus R."/>
        </authorList>
    </citation>
    <scope>NUCLEOTIDE SEQUENCE</scope>
    <source>
        <strain evidence="2">5ac10</strain>
    </source>
</reference>
<dbReference type="AlphaFoldDB" id="A0A975B6J3"/>
<gene>
    <name evidence="2" type="ORF">dnl_19620</name>
</gene>
<organism evidence="2 3">
    <name type="scientific">Desulfonema limicola</name>
    <dbReference type="NCBI Taxonomy" id="45656"/>
    <lineage>
        <taxon>Bacteria</taxon>
        <taxon>Pseudomonadati</taxon>
        <taxon>Thermodesulfobacteriota</taxon>
        <taxon>Desulfobacteria</taxon>
        <taxon>Desulfobacterales</taxon>
        <taxon>Desulfococcaceae</taxon>
        <taxon>Desulfonema</taxon>
    </lineage>
</organism>
<accession>A0A975B6J3</accession>
<evidence type="ECO:0000313" key="3">
    <source>
        <dbReference type="Proteomes" id="UP000663720"/>
    </source>
</evidence>
<name>A0A975B6J3_9BACT</name>